<dbReference type="EMBL" id="KZ805343">
    <property type="protein sequence ID" value="PVI02384.1"/>
    <property type="molecule type" value="Genomic_DNA"/>
</dbReference>
<evidence type="ECO:0000313" key="4">
    <source>
        <dbReference type="Proteomes" id="UP000244855"/>
    </source>
</evidence>
<sequence>MAITAAVILSSFALARAGYTTINPAGTHAPVTVTSQYQPVPTYISSASSHSTYMYISTIIADADNKNATVTNTDQPITIHHQKYTITHTRPQTNSASMGMPHPTGSGHLPYTKNTTTAPHSHTWTELYEKIDEAPYRDLGPSALPAYTGSGLCTKKCHGNDGIIYQPVHVSEYNNGRWSQYNTTHTYGVPTPSATTYQQPGTYTIPKYDMTIRQTTTVAAEATYTAHASETVTYGGSLTEVHKPCTITASYGAYSTMTETGQKTTKTIIKTTTIFAKKPGTYTIAKPTTTWYPSEEVCTYPTISVYHPGVYHHTRETVKITKTSQAYTCQYHQSSSSSPIPYPTNSQSLLSPSASSHPTPTTPCPSSSSQTPHTIPSPTTPYNPDPSSDPEDPVESYGTPSAGYVKRGGVLERRKGAAGKKGVFKKVVLV</sequence>
<feature type="region of interest" description="Disordered" evidence="1">
    <location>
        <begin position="334"/>
        <end position="405"/>
    </location>
</feature>
<feature type="compositionally biased region" description="Low complexity" evidence="1">
    <location>
        <begin position="344"/>
        <end position="374"/>
    </location>
</feature>
<evidence type="ECO:0000313" key="3">
    <source>
        <dbReference type="EMBL" id="PVI02384.1"/>
    </source>
</evidence>
<gene>
    <name evidence="3" type="ORF">DM02DRAFT_701856</name>
</gene>
<proteinExistence type="predicted"/>
<accession>A0A2V1DYH2</accession>
<feature type="chain" id="PRO_5016020637" evidence="2">
    <location>
        <begin position="18"/>
        <end position="430"/>
    </location>
</feature>
<evidence type="ECO:0000256" key="1">
    <source>
        <dbReference type="SAM" id="MobiDB-lite"/>
    </source>
</evidence>
<dbReference type="OrthoDB" id="4158477at2759"/>
<dbReference type="AlphaFoldDB" id="A0A2V1DYH2"/>
<dbReference type="STRING" id="97972.A0A2V1DYH2"/>
<dbReference type="Proteomes" id="UP000244855">
    <property type="component" value="Unassembled WGS sequence"/>
</dbReference>
<protein>
    <submittedName>
        <fullName evidence="3">Uncharacterized protein</fullName>
    </submittedName>
</protein>
<reference evidence="3 4" key="1">
    <citation type="journal article" date="2018" name="Sci. Rep.">
        <title>Comparative genomics provides insights into the lifestyle and reveals functional heterogeneity of dark septate endophytic fungi.</title>
        <authorList>
            <person name="Knapp D.G."/>
            <person name="Nemeth J.B."/>
            <person name="Barry K."/>
            <person name="Hainaut M."/>
            <person name="Henrissat B."/>
            <person name="Johnson J."/>
            <person name="Kuo A."/>
            <person name="Lim J.H.P."/>
            <person name="Lipzen A."/>
            <person name="Nolan M."/>
            <person name="Ohm R.A."/>
            <person name="Tamas L."/>
            <person name="Grigoriev I.V."/>
            <person name="Spatafora J.W."/>
            <person name="Nagy L.G."/>
            <person name="Kovacs G.M."/>
        </authorList>
    </citation>
    <scope>NUCLEOTIDE SEQUENCE [LARGE SCALE GENOMIC DNA]</scope>
    <source>
        <strain evidence="3 4">DSE2036</strain>
    </source>
</reference>
<name>A0A2V1DYH2_9PLEO</name>
<keyword evidence="2" id="KW-0732">Signal</keyword>
<feature type="signal peptide" evidence="2">
    <location>
        <begin position="1"/>
        <end position="17"/>
    </location>
</feature>
<keyword evidence="4" id="KW-1185">Reference proteome</keyword>
<evidence type="ECO:0000256" key="2">
    <source>
        <dbReference type="SAM" id="SignalP"/>
    </source>
</evidence>
<organism evidence="3 4">
    <name type="scientific">Periconia macrospinosa</name>
    <dbReference type="NCBI Taxonomy" id="97972"/>
    <lineage>
        <taxon>Eukaryota</taxon>
        <taxon>Fungi</taxon>
        <taxon>Dikarya</taxon>
        <taxon>Ascomycota</taxon>
        <taxon>Pezizomycotina</taxon>
        <taxon>Dothideomycetes</taxon>
        <taxon>Pleosporomycetidae</taxon>
        <taxon>Pleosporales</taxon>
        <taxon>Massarineae</taxon>
        <taxon>Periconiaceae</taxon>
        <taxon>Periconia</taxon>
    </lineage>
</organism>